<protein>
    <submittedName>
        <fullName evidence="2">Uncharacterized protein</fullName>
    </submittedName>
</protein>
<dbReference type="Proteomes" id="UP000800082">
    <property type="component" value="Unassembled WGS sequence"/>
</dbReference>
<name>A0A6A5RU71_9PLEO</name>
<gene>
    <name evidence="2" type="ORF">M421DRAFT_92036</name>
</gene>
<dbReference type="EMBL" id="ML978967">
    <property type="protein sequence ID" value="KAF1928907.1"/>
    <property type="molecule type" value="Genomic_DNA"/>
</dbReference>
<dbReference type="OrthoDB" id="10608893at2759"/>
<reference evidence="2" key="1">
    <citation type="journal article" date="2020" name="Stud. Mycol.">
        <title>101 Dothideomycetes genomes: a test case for predicting lifestyles and emergence of pathogens.</title>
        <authorList>
            <person name="Haridas S."/>
            <person name="Albert R."/>
            <person name="Binder M."/>
            <person name="Bloem J."/>
            <person name="Labutti K."/>
            <person name="Salamov A."/>
            <person name="Andreopoulos B."/>
            <person name="Baker S."/>
            <person name="Barry K."/>
            <person name="Bills G."/>
            <person name="Bluhm B."/>
            <person name="Cannon C."/>
            <person name="Castanera R."/>
            <person name="Culley D."/>
            <person name="Daum C."/>
            <person name="Ezra D."/>
            <person name="Gonzalez J."/>
            <person name="Henrissat B."/>
            <person name="Kuo A."/>
            <person name="Liang C."/>
            <person name="Lipzen A."/>
            <person name="Lutzoni F."/>
            <person name="Magnuson J."/>
            <person name="Mondo S."/>
            <person name="Nolan M."/>
            <person name="Ohm R."/>
            <person name="Pangilinan J."/>
            <person name="Park H.-J."/>
            <person name="Ramirez L."/>
            <person name="Alfaro M."/>
            <person name="Sun H."/>
            <person name="Tritt A."/>
            <person name="Yoshinaga Y."/>
            <person name="Zwiers L.-H."/>
            <person name="Turgeon B."/>
            <person name="Goodwin S."/>
            <person name="Spatafora J."/>
            <person name="Crous P."/>
            <person name="Grigoriev I."/>
        </authorList>
    </citation>
    <scope>NUCLEOTIDE SEQUENCE</scope>
    <source>
        <strain evidence="2">CBS 183.55</strain>
    </source>
</reference>
<evidence type="ECO:0000313" key="2">
    <source>
        <dbReference type="EMBL" id="KAF1928907.1"/>
    </source>
</evidence>
<sequence>MTTTSSSPPPSPRGRRGYRTDSPRPALLADRKKAAEESAAAAARREARRKSLSETRARNARSKSKSSSSSTPTSTPPKPRTGRKRKEATPEEETDGGTDGETGGETGGGTGGETDGETDGEELDGPVSKRNKSSDEDDGVETPRKGTGSPRKETRPKNATQDSAPDVEHSPVDTAVLSSQIAVAVQSALASHPTSPPPVEIDYARITAAVAAAPLHLDSSRLASSVTAALDAALHPYLALLSPLMEFTQTCAGLKSTAEESANEHKAAVHSLVEHLRRKRGGIEKGGIEGEKGMKAGEAALKRGRKRSMDPDDVFEDGMSPDSEAGGGEFDGGDGE</sequence>
<proteinExistence type="predicted"/>
<keyword evidence="3" id="KW-1185">Reference proteome</keyword>
<evidence type="ECO:0000313" key="3">
    <source>
        <dbReference type="Proteomes" id="UP000800082"/>
    </source>
</evidence>
<feature type="region of interest" description="Disordered" evidence="1">
    <location>
        <begin position="1"/>
        <end position="171"/>
    </location>
</feature>
<organism evidence="2 3">
    <name type="scientific">Didymella exigua CBS 183.55</name>
    <dbReference type="NCBI Taxonomy" id="1150837"/>
    <lineage>
        <taxon>Eukaryota</taxon>
        <taxon>Fungi</taxon>
        <taxon>Dikarya</taxon>
        <taxon>Ascomycota</taxon>
        <taxon>Pezizomycotina</taxon>
        <taxon>Dothideomycetes</taxon>
        <taxon>Pleosporomycetidae</taxon>
        <taxon>Pleosporales</taxon>
        <taxon>Pleosporineae</taxon>
        <taxon>Didymellaceae</taxon>
        <taxon>Didymella</taxon>
    </lineage>
</organism>
<feature type="compositionally biased region" description="Basic and acidic residues" evidence="1">
    <location>
        <begin position="281"/>
        <end position="295"/>
    </location>
</feature>
<feature type="compositionally biased region" description="Acidic residues" evidence="1">
    <location>
        <begin position="114"/>
        <end position="124"/>
    </location>
</feature>
<feature type="compositionally biased region" description="Gly residues" evidence="1">
    <location>
        <begin position="99"/>
        <end position="113"/>
    </location>
</feature>
<feature type="compositionally biased region" description="Basic and acidic residues" evidence="1">
    <location>
        <begin position="43"/>
        <end position="57"/>
    </location>
</feature>
<dbReference type="AlphaFoldDB" id="A0A6A5RU71"/>
<evidence type="ECO:0000256" key="1">
    <source>
        <dbReference type="SAM" id="MobiDB-lite"/>
    </source>
</evidence>
<dbReference type="RefSeq" id="XP_033449155.1">
    <property type="nucleotide sequence ID" value="XM_033597998.1"/>
</dbReference>
<accession>A0A6A5RU71</accession>
<dbReference type="GeneID" id="54355665"/>
<feature type="region of interest" description="Disordered" evidence="1">
    <location>
        <begin position="281"/>
        <end position="336"/>
    </location>
</feature>